<dbReference type="OMA" id="AWNEESF"/>
<dbReference type="InterPro" id="IPR027805">
    <property type="entry name" value="Transposase_HTH_dom"/>
</dbReference>
<keyword evidence="3" id="KW-1185">Reference proteome</keyword>
<dbReference type="PANTHER" id="PTHR23080">
    <property type="entry name" value="THAP DOMAIN PROTEIN"/>
    <property type="match status" value="1"/>
</dbReference>
<dbReference type="Pfam" id="PF13613">
    <property type="entry name" value="HTH_Tnp_4"/>
    <property type="match status" value="1"/>
</dbReference>
<evidence type="ECO:0000313" key="3">
    <source>
        <dbReference type="Proteomes" id="UP000494040"/>
    </source>
</evidence>
<dbReference type="KEGG" id="clec:106666959"/>
<dbReference type="OrthoDB" id="6483946at2759"/>
<protein>
    <recommendedName>
        <fullName evidence="1">Transposase Helix-turn-helix domain-containing protein</fullName>
    </recommendedName>
</protein>
<organism evidence="2 3">
    <name type="scientific">Cimex lectularius</name>
    <name type="common">Bed bug</name>
    <name type="synonym">Acanthia lectularia</name>
    <dbReference type="NCBI Taxonomy" id="79782"/>
    <lineage>
        <taxon>Eukaryota</taxon>
        <taxon>Metazoa</taxon>
        <taxon>Ecdysozoa</taxon>
        <taxon>Arthropoda</taxon>
        <taxon>Hexapoda</taxon>
        <taxon>Insecta</taxon>
        <taxon>Pterygota</taxon>
        <taxon>Neoptera</taxon>
        <taxon>Paraneoptera</taxon>
        <taxon>Hemiptera</taxon>
        <taxon>Heteroptera</taxon>
        <taxon>Panheteroptera</taxon>
        <taxon>Cimicomorpha</taxon>
        <taxon>Cimicidae</taxon>
        <taxon>Cimex</taxon>
    </lineage>
</organism>
<dbReference type="EnsemblMetazoa" id="XM_014394508.2">
    <property type="protein sequence ID" value="XP_014249994.2"/>
    <property type="gene ID" value="LOC106666959"/>
</dbReference>
<dbReference type="Proteomes" id="UP000494040">
    <property type="component" value="Unassembled WGS sequence"/>
</dbReference>
<feature type="domain" description="Transposase Helix-turn-helix" evidence="1">
    <location>
        <begin position="145"/>
        <end position="191"/>
    </location>
</feature>
<proteinExistence type="predicted"/>
<evidence type="ECO:0000313" key="2">
    <source>
        <dbReference type="EnsemblMetazoa" id="XP_014249994.2"/>
    </source>
</evidence>
<dbReference type="AlphaFoldDB" id="A0A8I6RRZ4"/>
<sequence>MSSYNFNTSEEMRRRNNISHFLEGLIDEDRLRSNVSTQRNGKQEEDCSYKLVIKPERISVSNKPELLRARFLPDCELHALWKHPALFESNRDNILRIPFSIHSIKHNDKLVEIYTGIPLVKGFFKLANMFPKNEITYRHGWVVGQLTIKQQLLLTLMKLKFGMSDVDLSHRFMCSLETVINTVETWIYTIHGKLFNVAVGLLRQIRTPAESSKPLILHTITVHQEVPHNPLIPHKTPLEPYTAVLLTKPDGVVIYASSLYTWTGHKRDVIHRSGVLDVLMPGEFIIVDSDIRSTLAIPQTVVAKQIGMGNFRLLATKTDLERRLKTYEAVRCIPSGLEEHSSVIWQTVVTLSNFTKFKPFMS</sequence>
<name>A0A8I6RRZ4_CIMLE</name>
<dbReference type="GeneID" id="106666959"/>
<reference evidence="2" key="1">
    <citation type="submission" date="2022-01" db="UniProtKB">
        <authorList>
            <consortium name="EnsemblMetazoa"/>
        </authorList>
    </citation>
    <scope>IDENTIFICATION</scope>
</reference>
<dbReference type="PANTHER" id="PTHR23080:SF133">
    <property type="entry name" value="SI:CH211-262I1.5-RELATED"/>
    <property type="match status" value="1"/>
</dbReference>
<dbReference type="RefSeq" id="XP_014249994.2">
    <property type="nucleotide sequence ID" value="XM_014394508.2"/>
</dbReference>
<evidence type="ECO:0000259" key="1">
    <source>
        <dbReference type="Pfam" id="PF13613"/>
    </source>
</evidence>
<accession>A0A8I6RRZ4</accession>